<proteinExistence type="predicted"/>
<organism evidence="1 2">
    <name type="scientific">Slackia exigua (strain ATCC 700122 / DSM 15923 / CIP 105133 / JCM 11022 / KCTC 5966 / S-7)</name>
    <dbReference type="NCBI Taxonomy" id="649764"/>
    <lineage>
        <taxon>Bacteria</taxon>
        <taxon>Bacillati</taxon>
        <taxon>Actinomycetota</taxon>
        <taxon>Coriobacteriia</taxon>
        <taxon>Eggerthellales</taxon>
        <taxon>Eggerthellaceae</taxon>
        <taxon>Slackia</taxon>
    </lineage>
</organism>
<dbReference type="Proteomes" id="UP000006001">
    <property type="component" value="Unassembled WGS sequence"/>
</dbReference>
<dbReference type="HOGENOM" id="CLU_1276907_0_0_11"/>
<comment type="caution">
    <text evidence="1">The sequence shown here is derived from an EMBL/GenBank/DDBJ whole genome shotgun (WGS) entry which is preliminary data.</text>
</comment>
<sequence>MYETVLRTRKHYDVTRTSFSLGCGFNAIVIAQGNMDDTTFVRRHWAKLYSLMLLICARCSRTRQGFDLLTLTILISLDIDDHGIPEPEDTCRNGRHDELQRIERLPMTTDENRKIISCDIENKLAFIAFVFIDHDFADIEILQNALKSIDCRIGYMIELFLGQVRDINLHGSRLIIFFHDGIRQFDFLGSMFFNQVFICHDDSSLTKILRGCLEIV</sequence>
<dbReference type="AlphaFoldDB" id="D0WHG6"/>
<accession>D0WHG6</accession>
<protein>
    <submittedName>
        <fullName evidence="1">Uncharacterized protein</fullName>
    </submittedName>
</protein>
<keyword evidence="2" id="KW-1185">Reference proteome</keyword>
<name>D0WHG6_SLAES</name>
<reference evidence="1" key="1">
    <citation type="submission" date="2009-10" db="EMBL/GenBank/DDBJ databases">
        <authorList>
            <person name="Weinstock G."/>
            <person name="Sodergren E."/>
            <person name="Clifton S."/>
            <person name="Fulton L."/>
            <person name="Fulton B."/>
            <person name="Courtney L."/>
            <person name="Fronick C."/>
            <person name="Harrison M."/>
            <person name="Strong C."/>
            <person name="Farmer C."/>
            <person name="Delahaunty K."/>
            <person name="Markovic C."/>
            <person name="Hall O."/>
            <person name="Minx P."/>
            <person name="Tomlinson C."/>
            <person name="Mitreva M."/>
            <person name="Nelson J."/>
            <person name="Hou S."/>
            <person name="Wollam A."/>
            <person name="Pepin K.H."/>
            <person name="Johnson M."/>
            <person name="Bhonagiri V."/>
            <person name="Nash W.E."/>
            <person name="Warren W."/>
            <person name="Chinwalla A."/>
            <person name="Mardis E.R."/>
            <person name="Wilson R.K."/>
        </authorList>
    </citation>
    <scope>NUCLEOTIDE SEQUENCE [LARGE SCALE GENOMIC DNA]</scope>
    <source>
        <strain evidence="1">ATCC 700122</strain>
    </source>
</reference>
<gene>
    <name evidence="1" type="ORF">HMPREF0762_01204</name>
</gene>
<dbReference type="EMBL" id="ACUX02000007">
    <property type="protein sequence ID" value="EEZ61130.1"/>
    <property type="molecule type" value="Genomic_DNA"/>
</dbReference>
<evidence type="ECO:0000313" key="2">
    <source>
        <dbReference type="Proteomes" id="UP000006001"/>
    </source>
</evidence>
<evidence type="ECO:0000313" key="1">
    <source>
        <dbReference type="EMBL" id="EEZ61130.1"/>
    </source>
</evidence>